<dbReference type="EMBL" id="JARBHB010000001">
    <property type="protein sequence ID" value="KAJ8897159.1"/>
    <property type="molecule type" value="Genomic_DNA"/>
</dbReference>
<feature type="non-terminal residue" evidence="1">
    <location>
        <position position="84"/>
    </location>
</feature>
<accession>A0ABQ9ILS9</accession>
<evidence type="ECO:0000313" key="2">
    <source>
        <dbReference type="Proteomes" id="UP001159363"/>
    </source>
</evidence>
<organism evidence="1 2">
    <name type="scientific">Dryococelus australis</name>
    <dbReference type="NCBI Taxonomy" id="614101"/>
    <lineage>
        <taxon>Eukaryota</taxon>
        <taxon>Metazoa</taxon>
        <taxon>Ecdysozoa</taxon>
        <taxon>Arthropoda</taxon>
        <taxon>Hexapoda</taxon>
        <taxon>Insecta</taxon>
        <taxon>Pterygota</taxon>
        <taxon>Neoptera</taxon>
        <taxon>Polyneoptera</taxon>
        <taxon>Phasmatodea</taxon>
        <taxon>Verophasmatodea</taxon>
        <taxon>Anareolatae</taxon>
        <taxon>Phasmatidae</taxon>
        <taxon>Eurycanthinae</taxon>
        <taxon>Dryococelus</taxon>
    </lineage>
</organism>
<dbReference type="Proteomes" id="UP001159363">
    <property type="component" value="Chromosome 1"/>
</dbReference>
<keyword evidence="2" id="KW-1185">Reference proteome</keyword>
<evidence type="ECO:0000313" key="1">
    <source>
        <dbReference type="EMBL" id="KAJ8897159.1"/>
    </source>
</evidence>
<proteinExistence type="predicted"/>
<reference evidence="1 2" key="1">
    <citation type="submission" date="2023-02" db="EMBL/GenBank/DDBJ databases">
        <title>LHISI_Scaffold_Assembly.</title>
        <authorList>
            <person name="Stuart O.P."/>
            <person name="Cleave R."/>
            <person name="Magrath M.J.L."/>
            <person name="Mikheyev A.S."/>
        </authorList>
    </citation>
    <scope>NUCLEOTIDE SEQUENCE [LARGE SCALE GENOMIC DNA]</scope>
    <source>
        <strain evidence="1">Daus_M_001</strain>
        <tissue evidence="1">Leg muscle</tissue>
    </source>
</reference>
<protein>
    <submittedName>
        <fullName evidence="1">Uncharacterized protein</fullName>
    </submittedName>
</protein>
<sequence>MLCSIKDITFATGEVVSLTFINLPPNDRNLNNARRFCSRIFPPPAANRFPLKRGKLLHQVPIVLISLSHWEDFTCCCPTLDLLK</sequence>
<gene>
    <name evidence="1" type="ORF">PR048_002505</name>
</gene>
<comment type="caution">
    <text evidence="1">The sequence shown here is derived from an EMBL/GenBank/DDBJ whole genome shotgun (WGS) entry which is preliminary data.</text>
</comment>
<name>A0ABQ9ILS9_9NEOP</name>